<feature type="transmembrane region" description="Helical" evidence="2">
    <location>
        <begin position="117"/>
        <end position="145"/>
    </location>
</feature>
<feature type="transmembrane region" description="Helical" evidence="2">
    <location>
        <begin position="157"/>
        <end position="177"/>
    </location>
</feature>
<evidence type="ECO:0000313" key="4">
    <source>
        <dbReference type="EMBL" id="CAL1172900.1"/>
    </source>
</evidence>
<feature type="transmembrane region" description="Helical" evidence="2">
    <location>
        <begin position="253"/>
        <end position="277"/>
    </location>
</feature>
<dbReference type="EMBL" id="CAMXCT030006756">
    <property type="protein sequence ID" value="CAL4806837.1"/>
    <property type="molecule type" value="Genomic_DNA"/>
</dbReference>
<keyword evidence="2" id="KW-0472">Membrane</keyword>
<dbReference type="Proteomes" id="UP001152797">
    <property type="component" value="Unassembled WGS sequence"/>
</dbReference>
<feature type="transmembrane region" description="Helical" evidence="2">
    <location>
        <begin position="283"/>
        <end position="304"/>
    </location>
</feature>
<dbReference type="EMBL" id="CAMXCT020006756">
    <property type="protein sequence ID" value="CAL1172900.1"/>
    <property type="molecule type" value="Genomic_DNA"/>
</dbReference>
<feature type="transmembrane region" description="Helical" evidence="2">
    <location>
        <begin position="384"/>
        <end position="407"/>
    </location>
</feature>
<evidence type="ECO:0000256" key="1">
    <source>
        <dbReference type="SAM" id="MobiDB-lite"/>
    </source>
</evidence>
<comment type="caution">
    <text evidence="3">The sequence shown here is derived from an EMBL/GenBank/DDBJ whole genome shotgun (WGS) entry which is preliminary data.</text>
</comment>
<evidence type="ECO:0000313" key="3">
    <source>
        <dbReference type="EMBL" id="CAI4019525.1"/>
    </source>
</evidence>
<evidence type="ECO:0000313" key="5">
    <source>
        <dbReference type="EMBL" id="CAL4806837.1"/>
    </source>
</evidence>
<feature type="region of interest" description="Disordered" evidence="1">
    <location>
        <begin position="15"/>
        <end position="34"/>
    </location>
</feature>
<evidence type="ECO:0000256" key="2">
    <source>
        <dbReference type="SAM" id="Phobius"/>
    </source>
</evidence>
<protein>
    <submittedName>
        <fullName evidence="5">CCHC-type domain-containing protein</fullName>
    </submittedName>
</protein>
<accession>A0A9P1M5M1</accession>
<sequence length="535" mass="59007">MPSVPSETIGALAVSESSLDSGTDGTGTGNSHSMTDSVRCDLLADCTAEWLSSMEALRKDLVRSVPAHCALHCFGAALRGQMGQSASKMSLYGMSKETDIIDEFWSHSWHSEPWKKVLCLLFLKNGVAAAVAGTVACLVGCALTIDGSLPNGVPFEGISLWGTALGIFSYLLTLLLWRPWKSVFLDIGCINQEDASAKTQGILSMGGILKQSRTMLVLWDVTWVQRLWCIFEFAAFLKSRGSTMAKTPLIRPILFGACALTIFGFTCMVMFVMIFLFSLGFRAALLPSVGAIFFFILYPAAVTFRDYFWSMDTLAEQLRNFCIANSKCHCCSTGHPDRSVPCDREIVLRCIRRWFGSEKTFEDTVRALLPSLFAEQLGRFGFPYWLLLVATCPMLWSLLDLTVSHWLRGDHFWQFWLGASGGWWLGAHPFAAGLFFYGAKVLRAPARSRLRDVLKNLCVIALNLPVLVLTFGLNEILIIFQMPTYLTAIIAGSIHISLAVTLWFSPFGLRHRSSGTLEQEAPAVATDGMDESAGI</sequence>
<dbReference type="AlphaFoldDB" id="A0A9P1M5M1"/>
<gene>
    <name evidence="3" type="ORF">C1SCF055_LOCUS44020</name>
</gene>
<feature type="compositionally biased region" description="Low complexity" evidence="1">
    <location>
        <begin position="15"/>
        <end position="33"/>
    </location>
</feature>
<evidence type="ECO:0000313" key="6">
    <source>
        <dbReference type="Proteomes" id="UP001152797"/>
    </source>
</evidence>
<proteinExistence type="predicted"/>
<keyword evidence="2" id="KW-0812">Transmembrane</keyword>
<dbReference type="EMBL" id="CAMXCT010006756">
    <property type="protein sequence ID" value="CAI4019525.1"/>
    <property type="molecule type" value="Genomic_DNA"/>
</dbReference>
<feature type="transmembrane region" description="Helical" evidence="2">
    <location>
        <begin position="485"/>
        <end position="504"/>
    </location>
</feature>
<dbReference type="OrthoDB" id="436892at2759"/>
<feature type="transmembrane region" description="Helical" evidence="2">
    <location>
        <begin position="413"/>
        <end position="437"/>
    </location>
</feature>
<keyword evidence="6" id="KW-1185">Reference proteome</keyword>
<reference evidence="4" key="2">
    <citation type="submission" date="2024-04" db="EMBL/GenBank/DDBJ databases">
        <authorList>
            <person name="Chen Y."/>
            <person name="Shah S."/>
            <person name="Dougan E. K."/>
            <person name="Thang M."/>
            <person name="Chan C."/>
        </authorList>
    </citation>
    <scope>NUCLEOTIDE SEQUENCE [LARGE SCALE GENOMIC DNA]</scope>
</reference>
<organism evidence="3">
    <name type="scientific">Cladocopium goreaui</name>
    <dbReference type="NCBI Taxonomy" id="2562237"/>
    <lineage>
        <taxon>Eukaryota</taxon>
        <taxon>Sar</taxon>
        <taxon>Alveolata</taxon>
        <taxon>Dinophyceae</taxon>
        <taxon>Suessiales</taxon>
        <taxon>Symbiodiniaceae</taxon>
        <taxon>Cladocopium</taxon>
    </lineage>
</organism>
<name>A0A9P1M5M1_9DINO</name>
<reference evidence="3" key="1">
    <citation type="submission" date="2022-10" db="EMBL/GenBank/DDBJ databases">
        <authorList>
            <person name="Chen Y."/>
            <person name="Dougan E. K."/>
            <person name="Chan C."/>
            <person name="Rhodes N."/>
            <person name="Thang M."/>
        </authorList>
    </citation>
    <scope>NUCLEOTIDE SEQUENCE</scope>
</reference>
<feature type="transmembrane region" description="Helical" evidence="2">
    <location>
        <begin position="457"/>
        <end position="479"/>
    </location>
</feature>
<keyword evidence="2" id="KW-1133">Transmembrane helix</keyword>